<organism evidence="13 14">
    <name type="scientific">Maribrevibacterium harenarium</name>
    <dbReference type="NCBI Taxonomy" id="2589817"/>
    <lineage>
        <taxon>Bacteria</taxon>
        <taxon>Pseudomonadati</taxon>
        <taxon>Pseudomonadota</taxon>
        <taxon>Gammaproteobacteria</taxon>
        <taxon>Oceanospirillales</taxon>
        <taxon>Oceanospirillaceae</taxon>
        <taxon>Maribrevibacterium</taxon>
    </lineage>
</organism>
<dbReference type="GO" id="GO:0015344">
    <property type="term" value="F:siderophore uptake transmembrane transporter activity"/>
    <property type="evidence" value="ECO:0007669"/>
    <property type="project" value="TreeGrafter"/>
</dbReference>
<evidence type="ECO:0000256" key="4">
    <source>
        <dbReference type="ARBA" id="ARBA00022692"/>
    </source>
</evidence>
<dbReference type="AlphaFoldDB" id="A0A501X221"/>
<reference evidence="13 14" key="1">
    <citation type="submission" date="2019-06" db="EMBL/GenBank/DDBJ databases">
        <title>A novel bacterium of genus Marinomonas, isolated from coastal sand.</title>
        <authorList>
            <person name="Huang H."/>
            <person name="Mo K."/>
            <person name="Hu Y."/>
        </authorList>
    </citation>
    <scope>NUCLEOTIDE SEQUENCE [LARGE SCALE GENOMIC DNA]</scope>
    <source>
        <strain evidence="13 14">HB171799</strain>
    </source>
</reference>
<dbReference type="InterPro" id="IPR000531">
    <property type="entry name" value="Beta-barrel_TonB"/>
</dbReference>
<keyword evidence="10" id="KW-0732">Signal</keyword>
<dbReference type="SUPFAM" id="SSF56935">
    <property type="entry name" value="Porins"/>
    <property type="match status" value="1"/>
</dbReference>
<dbReference type="EMBL" id="VFRR01000005">
    <property type="protein sequence ID" value="TPE54524.1"/>
    <property type="molecule type" value="Genomic_DNA"/>
</dbReference>
<comment type="subcellular location">
    <subcellularLocation>
        <location evidence="1 8">Cell outer membrane</location>
        <topology evidence="1 8">Multi-pass membrane protein</topology>
    </subcellularLocation>
</comment>
<dbReference type="InterPro" id="IPR037066">
    <property type="entry name" value="Plug_dom_sf"/>
</dbReference>
<evidence type="ECO:0000256" key="9">
    <source>
        <dbReference type="RuleBase" id="RU003357"/>
    </source>
</evidence>
<comment type="similarity">
    <text evidence="8 9">Belongs to the TonB-dependent receptor family.</text>
</comment>
<dbReference type="GO" id="GO:0044718">
    <property type="term" value="P:siderophore transmembrane transport"/>
    <property type="evidence" value="ECO:0007669"/>
    <property type="project" value="TreeGrafter"/>
</dbReference>
<gene>
    <name evidence="13" type="ORF">FJM67_04495</name>
</gene>
<keyword evidence="7 8" id="KW-0998">Cell outer membrane</keyword>
<evidence type="ECO:0000313" key="13">
    <source>
        <dbReference type="EMBL" id="TPE54524.1"/>
    </source>
</evidence>
<keyword evidence="5 9" id="KW-0798">TonB box</keyword>
<keyword evidence="2 8" id="KW-0813">Transport</keyword>
<keyword evidence="6 8" id="KW-0472">Membrane</keyword>
<dbReference type="Gene3D" id="2.40.170.20">
    <property type="entry name" value="TonB-dependent receptor, beta-barrel domain"/>
    <property type="match status" value="1"/>
</dbReference>
<evidence type="ECO:0000256" key="5">
    <source>
        <dbReference type="ARBA" id="ARBA00023077"/>
    </source>
</evidence>
<dbReference type="Pfam" id="PF00593">
    <property type="entry name" value="TonB_dep_Rec_b-barrel"/>
    <property type="match status" value="1"/>
</dbReference>
<keyword evidence="14" id="KW-1185">Reference proteome</keyword>
<feature type="domain" description="TonB-dependent receptor plug" evidence="12">
    <location>
        <begin position="60"/>
        <end position="169"/>
    </location>
</feature>
<sequence length="683" mass="76383">MSKTLPIAFSVLFAATCAADTLSMEDMFIGDGLSLDNMSDLALQDIPMVVTPAKLSQPRVEVSSTISVLDSEFIRRSNAQTVEELLQYVPGFIVGPYDSSSSKVVAYHGTQLDRFRRMQVLINGRSVYSSAYAGVNWAMLPLAVDDVERIEVNRGPNAAVYGANSFLGVINIITRSPLETVGGKAKYFSNDAGGRSLYGQYSVVGDQWSLRASASQTVEEGYDGTDDIVRNDGHQKNTANILINHTGRYSTTDIEFGGSQLAGELDKLSVKIGNKKIPLTYPKSAPLRDVERSFVSLVHSVQTSRDHELKAQFTYEESRWVDKHHLELPQDINLGLFKGELTDLTGDLLIDLDEQRQDLEIQSSWVPSSSFSWVNSALYRIDKAYSKTYFNGEYTENLLRTSSVMSVKPSDQLVVNLGGMWEKSKLSGEYWSPQAGVTWLFSPSNSVRANVSKAYRTPDLFDQEADWSYVFNDVRSRSVYAVNGEQAEEITSYEIGYFHDLPAYGLSFDLMVYREVFDGMVVSGKNYLNSIDSATKQSMSYDSTGVLVEGDTIDFIIEGAELEVDWRSPTGILARLTYATQNTQTDENATLNTVPINTASVLFSYPVTDKWQLSTSYYYVYGMPDWVYKNVNLWASYQFKLGRTSYFDLGFGGSKRLDKEPYIITENISDDKDRLYAFANVTF</sequence>
<evidence type="ECO:0000313" key="14">
    <source>
        <dbReference type="Proteomes" id="UP000315901"/>
    </source>
</evidence>
<evidence type="ECO:0000259" key="11">
    <source>
        <dbReference type="Pfam" id="PF00593"/>
    </source>
</evidence>
<keyword evidence="3 8" id="KW-1134">Transmembrane beta strand</keyword>
<proteinExistence type="inferred from homology"/>
<evidence type="ECO:0000256" key="2">
    <source>
        <dbReference type="ARBA" id="ARBA00022448"/>
    </source>
</evidence>
<evidence type="ECO:0000256" key="3">
    <source>
        <dbReference type="ARBA" id="ARBA00022452"/>
    </source>
</evidence>
<dbReference type="InterPro" id="IPR012910">
    <property type="entry name" value="Plug_dom"/>
</dbReference>
<evidence type="ECO:0000259" key="12">
    <source>
        <dbReference type="Pfam" id="PF07715"/>
    </source>
</evidence>
<dbReference type="PANTHER" id="PTHR30069:SF27">
    <property type="entry name" value="BLL4766 PROTEIN"/>
    <property type="match status" value="1"/>
</dbReference>
<feature type="chain" id="PRO_5021312033" evidence="10">
    <location>
        <begin position="20"/>
        <end position="683"/>
    </location>
</feature>
<protein>
    <submittedName>
        <fullName evidence="13">TonB-dependent receptor</fullName>
    </submittedName>
</protein>
<evidence type="ECO:0000256" key="6">
    <source>
        <dbReference type="ARBA" id="ARBA00023136"/>
    </source>
</evidence>
<evidence type="ECO:0000256" key="10">
    <source>
        <dbReference type="SAM" id="SignalP"/>
    </source>
</evidence>
<dbReference type="Gene3D" id="2.170.130.10">
    <property type="entry name" value="TonB-dependent receptor, plug domain"/>
    <property type="match status" value="1"/>
</dbReference>
<dbReference type="PROSITE" id="PS52016">
    <property type="entry name" value="TONB_DEPENDENT_REC_3"/>
    <property type="match status" value="1"/>
</dbReference>
<dbReference type="OrthoDB" id="9758929at2"/>
<dbReference type="Pfam" id="PF07715">
    <property type="entry name" value="Plug"/>
    <property type="match status" value="1"/>
</dbReference>
<comment type="caution">
    <text evidence="13">The sequence shown here is derived from an EMBL/GenBank/DDBJ whole genome shotgun (WGS) entry which is preliminary data.</text>
</comment>
<name>A0A501X221_9GAMM</name>
<dbReference type="PANTHER" id="PTHR30069">
    <property type="entry name" value="TONB-DEPENDENT OUTER MEMBRANE RECEPTOR"/>
    <property type="match status" value="1"/>
</dbReference>
<dbReference type="InterPro" id="IPR036942">
    <property type="entry name" value="Beta-barrel_TonB_sf"/>
</dbReference>
<keyword evidence="13" id="KW-0675">Receptor</keyword>
<dbReference type="GO" id="GO:0009279">
    <property type="term" value="C:cell outer membrane"/>
    <property type="evidence" value="ECO:0007669"/>
    <property type="project" value="UniProtKB-SubCell"/>
</dbReference>
<accession>A0A501X221</accession>
<evidence type="ECO:0000256" key="1">
    <source>
        <dbReference type="ARBA" id="ARBA00004571"/>
    </source>
</evidence>
<dbReference type="RefSeq" id="WP_140587476.1">
    <property type="nucleotide sequence ID" value="NZ_VFRR01000005.1"/>
</dbReference>
<dbReference type="Proteomes" id="UP000315901">
    <property type="component" value="Unassembled WGS sequence"/>
</dbReference>
<evidence type="ECO:0000256" key="7">
    <source>
        <dbReference type="ARBA" id="ARBA00023237"/>
    </source>
</evidence>
<evidence type="ECO:0000256" key="8">
    <source>
        <dbReference type="PROSITE-ProRule" id="PRU01360"/>
    </source>
</evidence>
<keyword evidence="4 8" id="KW-0812">Transmembrane</keyword>
<feature type="domain" description="TonB-dependent receptor-like beta-barrel" evidence="11">
    <location>
        <begin position="222"/>
        <end position="639"/>
    </location>
</feature>
<dbReference type="InterPro" id="IPR039426">
    <property type="entry name" value="TonB-dep_rcpt-like"/>
</dbReference>
<feature type="signal peptide" evidence="10">
    <location>
        <begin position="1"/>
        <end position="19"/>
    </location>
</feature>